<dbReference type="GO" id="GO:0008757">
    <property type="term" value="F:S-adenosylmethionine-dependent methyltransferase activity"/>
    <property type="evidence" value="ECO:0007669"/>
    <property type="project" value="InterPro"/>
</dbReference>
<dbReference type="InterPro" id="IPR013216">
    <property type="entry name" value="Methyltransf_11"/>
</dbReference>
<dbReference type="SUPFAM" id="SSF53335">
    <property type="entry name" value="S-adenosyl-L-methionine-dependent methyltransferases"/>
    <property type="match status" value="1"/>
</dbReference>
<evidence type="ECO:0000313" key="5">
    <source>
        <dbReference type="EMBL" id="AQT03888.1"/>
    </source>
</evidence>
<dbReference type="InterPro" id="IPR051052">
    <property type="entry name" value="Diverse_substrate_MTase"/>
</dbReference>
<keyword evidence="2 5" id="KW-0489">Methyltransferase</keyword>
<dbReference type="CDD" id="cd02440">
    <property type="entry name" value="AdoMet_MTases"/>
    <property type="match status" value="1"/>
</dbReference>
<name>A0A1U9LBZ8_9PROT</name>
<organism evidence="5 6">
    <name type="scientific">Acetobacter persici</name>
    <dbReference type="NCBI Taxonomy" id="1076596"/>
    <lineage>
        <taxon>Bacteria</taxon>
        <taxon>Pseudomonadati</taxon>
        <taxon>Pseudomonadota</taxon>
        <taxon>Alphaproteobacteria</taxon>
        <taxon>Acetobacterales</taxon>
        <taxon>Acetobacteraceae</taxon>
        <taxon>Acetobacter</taxon>
    </lineage>
</organism>
<evidence type="ECO:0000256" key="1">
    <source>
        <dbReference type="ARBA" id="ARBA00008361"/>
    </source>
</evidence>
<evidence type="ECO:0000256" key="2">
    <source>
        <dbReference type="ARBA" id="ARBA00022603"/>
    </source>
</evidence>
<sequence>METEKMSEPYTAKHYAARAQDYVTSMVHSQGSDLDRVESLVAGKELRRVLDIGCGGGHVTYRLAPHVREVIACDVTGPMLDAVAQEAARRGLSNVTTAQAPAEKLPFEHGSFDAVFCRFTTHHWSDALAGLQEARRVLAPSGMALFIDVTAPPSGLLDSWLQSMELLRDISHVRDYTVAEWTTMVGQAGFVLQSVGTHRLRMDFKSWVARTKTPPERVAAIRSLQQAAPDDVTRHFGIEADGSFMIDLSSFQVAPL</sequence>
<dbReference type="PANTHER" id="PTHR44942:SF4">
    <property type="entry name" value="METHYLTRANSFERASE TYPE 11 DOMAIN-CONTAINING PROTEIN"/>
    <property type="match status" value="1"/>
</dbReference>
<evidence type="ECO:0000256" key="3">
    <source>
        <dbReference type="ARBA" id="ARBA00022679"/>
    </source>
</evidence>
<evidence type="ECO:0000313" key="6">
    <source>
        <dbReference type="Proteomes" id="UP000189055"/>
    </source>
</evidence>
<reference evidence="5 6" key="1">
    <citation type="submission" date="2016-03" db="EMBL/GenBank/DDBJ databases">
        <title>Acetic acid bacteria sequencing.</title>
        <authorList>
            <person name="Brandt J."/>
            <person name="Jakob F."/>
            <person name="Vogel R.F."/>
        </authorList>
    </citation>
    <scope>NUCLEOTIDE SEQUENCE [LARGE SCALE GENOMIC DNA]</scope>
    <source>
        <strain evidence="5 6">TMW2.1084</strain>
    </source>
</reference>
<accession>A0A1U9LBZ8</accession>
<proteinExistence type="inferred from homology"/>
<gene>
    <name evidence="5" type="ORF">A0U91_01310</name>
</gene>
<dbReference type="Pfam" id="PF08241">
    <property type="entry name" value="Methyltransf_11"/>
    <property type="match status" value="1"/>
</dbReference>
<dbReference type="AlphaFoldDB" id="A0A1U9LBZ8"/>
<protein>
    <submittedName>
        <fullName evidence="5">SAM-dependent methyltransferase</fullName>
    </submittedName>
</protein>
<dbReference type="PANTHER" id="PTHR44942">
    <property type="entry name" value="METHYLTRANSF_11 DOMAIN-CONTAINING PROTEIN"/>
    <property type="match status" value="1"/>
</dbReference>
<dbReference type="KEGG" id="aper:A0U91_01310"/>
<dbReference type="Gene3D" id="3.40.50.150">
    <property type="entry name" value="Vaccinia Virus protein VP39"/>
    <property type="match status" value="1"/>
</dbReference>
<comment type="similarity">
    <text evidence="1">Belongs to the methyltransferase superfamily.</text>
</comment>
<feature type="domain" description="Methyltransferase type 11" evidence="4">
    <location>
        <begin position="50"/>
        <end position="146"/>
    </location>
</feature>
<dbReference type="GO" id="GO:0032259">
    <property type="term" value="P:methylation"/>
    <property type="evidence" value="ECO:0007669"/>
    <property type="project" value="UniProtKB-KW"/>
</dbReference>
<dbReference type="STRING" id="1076596.A0U91_01310"/>
<dbReference type="Proteomes" id="UP000189055">
    <property type="component" value="Chromosome"/>
</dbReference>
<evidence type="ECO:0000259" key="4">
    <source>
        <dbReference type="Pfam" id="PF08241"/>
    </source>
</evidence>
<keyword evidence="3 5" id="KW-0808">Transferase</keyword>
<dbReference type="EMBL" id="CP014687">
    <property type="protein sequence ID" value="AQT03888.1"/>
    <property type="molecule type" value="Genomic_DNA"/>
</dbReference>
<dbReference type="InterPro" id="IPR029063">
    <property type="entry name" value="SAM-dependent_MTases_sf"/>
</dbReference>